<evidence type="ECO:0000313" key="2">
    <source>
        <dbReference type="Proteomes" id="UP000887013"/>
    </source>
</evidence>
<dbReference type="EMBL" id="BMAW01078111">
    <property type="protein sequence ID" value="GFU09653.1"/>
    <property type="molecule type" value="Genomic_DNA"/>
</dbReference>
<name>A0A8X6QBA9_NEPPI</name>
<sequence length="104" mass="11923">MSLTVTYLRACHQGMKIGGRDSFGIKELILELRNVAKLETPQIKTLNARKGETWKKIWVLHPGSLKIIYPMWEARNIIWVSRCYESRANLSKASHSGKKLPQTT</sequence>
<evidence type="ECO:0000313" key="1">
    <source>
        <dbReference type="EMBL" id="GFU09653.1"/>
    </source>
</evidence>
<keyword evidence="2" id="KW-1185">Reference proteome</keyword>
<dbReference type="Proteomes" id="UP000887013">
    <property type="component" value="Unassembled WGS sequence"/>
</dbReference>
<protein>
    <submittedName>
        <fullName evidence="1">Uncharacterized protein</fullName>
    </submittedName>
</protein>
<organism evidence="1 2">
    <name type="scientific">Nephila pilipes</name>
    <name type="common">Giant wood spider</name>
    <name type="synonym">Nephila maculata</name>
    <dbReference type="NCBI Taxonomy" id="299642"/>
    <lineage>
        <taxon>Eukaryota</taxon>
        <taxon>Metazoa</taxon>
        <taxon>Ecdysozoa</taxon>
        <taxon>Arthropoda</taxon>
        <taxon>Chelicerata</taxon>
        <taxon>Arachnida</taxon>
        <taxon>Araneae</taxon>
        <taxon>Araneomorphae</taxon>
        <taxon>Entelegynae</taxon>
        <taxon>Araneoidea</taxon>
        <taxon>Nephilidae</taxon>
        <taxon>Nephila</taxon>
    </lineage>
</organism>
<reference evidence="1" key="1">
    <citation type="submission" date="2020-08" db="EMBL/GenBank/DDBJ databases">
        <title>Multicomponent nature underlies the extraordinary mechanical properties of spider dragline silk.</title>
        <authorList>
            <person name="Kono N."/>
            <person name="Nakamura H."/>
            <person name="Mori M."/>
            <person name="Yoshida Y."/>
            <person name="Ohtoshi R."/>
            <person name="Malay A.D."/>
            <person name="Moran D.A.P."/>
            <person name="Tomita M."/>
            <person name="Numata K."/>
            <person name="Arakawa K."/>
        </authorList>
    </citation>
    <scope>NUCLEOTIDE SEQUENCE</scope>
</reference>
<dbReference type="AlphaFoldDB" id="A0A8X6QBA9"/>
<accession>A0A8X6QBA9</accession>
<comment type="caution">
    <text evidence="1">The sequence shown here is derived from an EMBL/GenBank/DDBJ whole genome shotgun (WGS) entry which is preliminary data.</text>
</comment>
<proteinExistence type="predicted"/>
<gene>
    <name evidence="1" type="ORF">NPIL_243671</name>
</gene>